<dbReference type="InterPro" id="IPR051045">
    <property type="entry name" value="TonB-dependent_transducer"/>
</dbReference>
<evidence type="ECO:0000256" key="6">
    <source>
        <dbReference type="ARBA" id="ARBA00022692"/>
    </source>
</evidence>
<dbReference type="GO" id="GO:0015031">
    <property type="term" value="P:protein transport"/>
    <property type="evidence" value="ECO:0007669"/>
    <property type="project" value="UniProtKB-KW"/>
</dbReference>
<dbReference type="PANTHER" id="PTHR33446:SF2">
    <property type="entry name" value="PROTEIN TONB"/>
    <property type="match status" value="1"/>
</dbReference>
<keyword evidence="8" id="KW-1133">Transmembrane helix</keyword>
<dbReference type="InterPro" id="IPR037682">
    <property type="entry name" value="TonB_C"/>
</dbReference>
<sequence length="239" mass="27400">MSKVVSIIIINLIGFQLFAQNIGMDTIVKEGARIPVTINYGNLIIQTIPSDVMIEIPKLGINEEKDQDSLILKEIYTGLYDLSFKFKNETFKCFVEVFNEQTVHILVDVNEKKLETNVIVNNPLLSEPDPIDLDMVYVMVEEMPEFPGGILELRKWIKSNVKYPESARRKYITGRVYIGFVINKEGKVEDGKVLRSIDPALDREALRVISNMPNWKPGKQRGKSVKVSYTFPINFHLHR</sequence>
<evidence type="ECO:0000256" key="8">
    <source>
        <dbReference type="ARBA" id="ARBA00022989"/>
    </source>
</evidence>
<keyword evidence="9" id="KW-0472">Membrane</keyword>
<evidence type="ECO:0000256" key="2">
    <source>
        <dbReference type="ARBA" id="ARBA00006555"/>
    </source>
</evidence>
<dbReference type="NCBIfam" id="TIGR01352">
    <property type="entry name" value="tonB_Cterm"/>
    <property type="match status" value="1"/>
</dbReference>
<dbReference type="GO" id="GO:0031992">
    <property type="term" value="F:energy transducer activity"/>
    <property type="evidence" value="ECO:0007669"/>
    <property type="project" value="TreeGrafter"/>
</dbReference>
<keyword evidence="7" id="KW-0653">Protein transport</keyword>
<dbReference type="OrthoDB" id="9814002at2"/>
<dbReference type="Proteomes" id="UP000285794">
    <property type="component" value="Unassembled WGS sequence"/>
</dbReference>
<keyword evidence="3" id="KW-0813">Transport</keyword>
<accession>A0A425XWC0</accession>
<evidence type="ECO:0000256" key="5">
    <source>
        <dbReference type="ARBA" id="ARBA00022519"/>
    </source>
</evidence>
<dbReference type="AlphaFoldDB" id="A0A425XWC0"/>
<dbReference type="InterPro" id="IPR006260">
    <property type="entry name" value="TonB/TolA_C"/>
</dbReference>
<dbReference type="Pfam" id="PF03544">
    <property type="entry name" value="TonB_C"/>
    <property type="match status" value="1"/>
</dbReference>
<keyword evidence="6" id="KW-0812">Transmembrane</keyword>
<dbReference type="GO" id="GO:0055085">
    <property type="term" value="P:transmembrane transport"/>
    <property type="evidence" value="ECO:0007669"/>
    <property type="project" value="InterPro"/>
</dbReference>
<comment type="caution">
    <text evidence="11">The sequence shown here is derived from an EMBL/GenBank/DDBJ whole genome shotgun (WGS) entry which is preliminary data.</text>
</comment>
<evidence type="ECO:0000259" key="10">
    <source>
        <dbReference type="PROSITE" id="PS52015"/>
    </source>
</evidence>
<evidence type="ECO:0000313" key="11">
    <source>
        <dbReference type="EMBL" id="RRG18919.1"/>
    </source>
</evidence>
<comment type="subcellular location">
    <subcellularLocation>
        <location evidence="1">Cell inner membrane</location>
        <topology evidence="1">Single-pass membrane protein</topology>
        <orientation evidence="1">Periplasmic side</orientation>
    </subcellularLocation>
</comment>
<dbReference type="GO" id="GO:0098797">
    <property type="term" value="C:plasma membrane protein complex"/>
    <property type="evidence" value="ECO:0007669"/>
    <property type="project" value="TreeGrafter"/>
</dbReference>
<dbReference type="SUPFAM" id="SSF74653">
    <property type="entry name" value="TolA/TonB C-terminal domain"/>
    <property type="match status" value="1"/>
</dbReference>
<comment type="similarity">
    <text evidence="2">Belongs to the TonB family.</text>
</comment>
<evidence type="ECO:0000256" key="4">
    <source>
        <dbReference type="ARBA" id="ARBA00022475"/>
    </source>
</evidence>
<feature type="domain" description="TonB C-terminal" evidence="10">
    <location>
        <begin position="148"/>
        <end position="239"/>
    </location>
</feature>
<evidence type="ECO:0000256" key="1">
    <source>
        <dbReference type="ARBA" id="ARBA00004383"/>
    </source>
</evidence>
<dbReference type="PANTHER" id="PTHR33446">
    <property type="entry name" value="PROTEIN TONB-RELATED"/>
    <property type="match status" value="1"/>
</dbReference>
<reference evidence="11 12" key="1">
    <citation type="submission" date="2018-07" db="EMBL/GenBank/DDBJ databases">
        <title>Draft genome sequence of Ancylomarina sp. M1P.</title>
        <authorList>
            <person name="Yadav S."/>
            <person name="Villanueva L."/>
            <person name="Damste J.S.S."/>
        </authorList>
    </citation>
    <scope>NUCLEOTIDE SEQUENCE [LARGE SCALE GENOMIC DNA]</scope>
    <source>
        <strain evidence="11 12">M1P</strain>
    </source>
</reference>
<evidence type="ECO:0000256" key="7">
    <source>
        <dbReference type="ARBA" id="ARBA00022927"/>
    </source>
</evidence>
<keyword evidence="12" id="KW-1185">Reference proteome</keyword>
<keyword evidence="4" id="KW-1003">Cell membrane</keyword>
<keyword evidence="5" id="KW-0997">Cell inner membrane</keyword>
<dbReference type="RefSeq" id="WP_125032234.1">
    <property type="nucleotide sequence ID" value="NZ_JAPXVP010000048.1"/>
</dbReference>
<evidence type="ECO:0000256" key="3">
    <source>
        <dbReference type="ARBA" id="ARBA00022448"/>
    </source>
</evidence>
<protein>
    <submittedName>
        <fullName evidence="11">Energy transducer TonB</fullName>
    </submittedName>
</protein>
<gene>
    <name evidence="11" type="ORF">DWB61_17750</name>
</gene>
<dbReference type="Gene3D" id="3.30.1150.10">
    <property type="match status" value="1"/>
</dbReference>
<name>A0A425XWC0_9BACT</name>
<organism evidence="11 12">
    <name type="scientific">Ancylomarina euxinus</name>
    <dbReference type="NCBI Taxonomy" id="2283627"/>
    <lineage>
        <taxon>Bacteria</taxon>
        <taxon>Pseudomonadati</taxon>
        <taxon>Bacteroidota</taxon>
        <taxon>Bacteroidia</taxon>
        <taxon>Marinilabiliales</taxon>
        <taxon>Marinifilaceae</taxon>
        <taxon>Ancylomarina</taxon>
    </lineage>
</organism>
<dbReference type="PROSITE" id="PS52015">
    <property type="entry name" value="TONB_CTD"/>
    <property type="match status" value="1"/>
</dbReference>
<evidence type="ECO:0000256" key="9">
    <source>
        <dbReference type="ARBA" id="ARBA00023136"/>
    </source>
</evidence>
<evidence type="ECO:0000313" key="12">
    <source>
        <dbReference type="Proteomes" id="UP000285794"/>
    </source>
</evidence>
<proteinExistence type="inferred from homology"/>
<dbReference type="EMBL" id="QQWG01000053">
    <property type="protein sequence ID" value="RRG18919.1"/>
    <property type="molecule type" value="Genomic_DNA"/>
</dbReference>
<dbReference type="FunFam" id="3.30.1150.10:FF:000002">
    <property type="entry name" value="Energy transducer TonB"/>
    <property type="match status" value="1"/>
</dbReference>